<reference evidence="1 2" key="1">
    <citation type="journal article" date="2018" name="Syst. Appl. Microbiol.">
        <title>A new symbiotic nanoarchaeote (Candidatus Nanoclepta minutus) and its host (Zestosphaera tikiterensis gen. nov., sp. nov.) from a New Zealand hot spring.</title>
        <authorList>
            <person name="St John E."/>
            <person name="Liu Y."/>
            <person name="Podar M."/>
            <person name="Stott M.B."/>
            <person name="Meneghin J."/>
            <person name="Chen Z."/>
            <person name="Lagutin K."/>
            <person name="Mitchell K."/>
            <person name="Reysenbach A.L."/>
        </authorList>
    </citation>
    <scope>NUCLEOTIDE SEQUENCE [LARGE SCALE GENOMIC DNA]</scope>
    <source>
        <strain evidence="1">NZ3</strain>
    </source>
</reference>
<sequence>MRKLLTEYRLYFDKNGVLNSEGRKLLEEMLRFLIYEHPEYKPLASKTRKEPTLSNVIKLAEVFMSLEEVEELLSQNF</sequence>
<protein>
    <submittedName>
        <fullName evidence="1">Uncharacterized protein</fullName>
    </submittedName>
</protein>
<dbReference type="AlphaFoldDB" id="A0A2R7Y4Q9"/>
<organism evidence="1 2">
    <name type="scientific">Zestosphaera tikiterensis</name>
    <dbReference type="NCBI Taxonomy" id="1973259"/>
    <lineage>
        <taxon>Archaea</taxon>
        <taxon>Thermoproteota</taxon>
        <taxon>Thermoprotei</taxon>
        <taxon>Desulfurococcales</taxon>
        <taxon>Desulfurococcaceae</taxon>
        <taxon>Zestosphaera</taxon>
    </lineage>
</organism>
<dbReference type="Proteomes" id="UP000244093">
    <property type="component" value="Unassembled WGS sequence"/>
</dbReference>
<proteinExistence type="predicted"/>
<accession>A0A2R7Y4Q9</accession>
<evidence type="ECO:0000313" key="1">
    <source>
        <dbReference type="EMBL" id="PUA32531.1"/>
    </source>
</evidence>
<gene>
    <name evidence="1" type="ORF">B7O98_07735</name>
</gene>
<dbReference type="EMBL" id="NBVN01000004">
    <property type="protein sequence ID" value="PUA32531.1"/>
    <property type="molecule type" value="Genomic_DNA"/>
</dbReference>
<name>A0A2R7Y4Q9_9CREN</name>
<comment type="caution">
    <text evidence="1">The sequence shown here is derived from an EMBL/GenBank/DDBJ whole genome shotgun (WGS) entry which is preliminary data.</text>
</comment>
<evidence type="ECO:0000313" key="2">
    <source>
        <dbReference type="Proteomes" id="UP000244093"/>
    </source>
</evidence>